<accession>A0ACA9M5F3</accession>
<gene>
    <name evidence="1" type="ORF">RPERSI_LOCUS4345</name>
</gene>
<organism evidence="1 2">
    <name type="scientific">Racocetra persica</name>
    <dbReference type="NCBI Taxonomy" id="160502"/>
    <lineage>
        <taxon>Eukaryota</taxon>
        <taxon>Fungi</taxon>
        <taxon>Fungi incertae sedis</taxon>
        <taxon>Mucoromycota</taxon>
        <taxon>Glomeromycotina</taxon>
        <taxon>Glomeromycetes</taxon>
        <taxon>Diversisporales</taxon>
        <taxon>Gigasporaceae</taxon>
        <taxon>Racocetra</taxon>
    </lineage>
</organism>
<keyword evidence="2" id="KW-1185">Reference proteome</keyword>
<protein>
    <submittedName>
        <fullName evidence="1">5596_t:CDS:1</fullName>
    </submittedName>
</protein>
<dbReference type="Proteomes" id="UP000789920">
    <property type="component" value="Unassembled WGS sequence"/>
</dbReference>
<dbReference type="EMBL" id="CAJVQC010005935">
    <property type="protein sequence ID" value="CAG8560610.1"/>
    <property type="molecule type" value="Genomic_DNA"/>
</dbReference>
<evidence type="ECO:0000313" key="2">
    <source>
        <dbReference type="Proteomes" id="UP000789920"/>
    </source>
</evidence>
<reference evidence="1" key="1">
    <citation type="submission" date="2021-06" db="EMBL/GenBank/DDBJ databases">
        <authorList>
            <person name="Kallberg Y."/>
            <person name="Tangrot J."/>
            <person name="Rosling A."/>
        </authorList>
    </citation>
    <scope>NUCLEOTIDE SEQUENCE</scope>
    <source>
        <strain evidence="1">MA461A</strain>
    </source>
</reference>
<name>A0ACA9M5F3_9GLOM</name>
<sequence>QKITAREWMCKNPIEETIASQTSTYDLPSNLKKEKGYSGLPESELMKRNCGNEVGILTMRKMAWMLSFDFAAVAVNEEY</sequence>
<comment type="caution">
    <text evidence="1">The sequence shown here is derived from an EMBL/GenBank/DDBJ whole genome shotgun (WGS) entry which is preliminary data.</text>
</comment>
<evidence type="ECO:0000313" key="1">
    <source>
        <dbReference type="EMBL" id="CAG8560610.1"/>
    </source>
</evidence>
<proteinExistence type="predicted"/>
<feature type="non-terminal residue" evidence="1">
    <location>
        <position position="1"/>
    </location>
</feature>